<dbReference type="GO" id="GO:0046983">
    <property type="term" value="F:protein dimerization activity"/>
    <property type="evidence" value="ECO:0007669"/>
    <property type="project" value="InterPro"/>
</dbReference>
<comment type="subcellular location">
    <subcellularLocation>
        <location evidence="3">Cytoplasm</location>
    </subcellularLocation>
</comment>
<protein>
    <recommendedName>
        <fullName evidence="5">Oxygen sensor histidine kinase NreB</fullName>
        <ecNumber evidence="4">2.7.13.3</ecNumber>
    </recommendedName>
    <alternativeName>
        <fullName evidence="18">Nitrogen regulation protein B</fullName>
    </alternativeName>
</protein>
<feature type="transmembrane region" description="Helical" evidence="19">
    <location>
        <begin position="251"/>
        <end position="275"/>
    </location>
</feature>
<evidence type="ECO:0000256" key="13">
    <source>
        <dbReference type="ARBA" id="ARBA00022840"/>
    </source>
</evidence>
<dbReference type="InterPro" id="IPR005467">
    <property type="entry name" value="His_kinase_dom"/>
</dbReference>
<dbReference type="PANTHER" id="PTHR24421">
    <property type="entry name" value="NITRATE/NITRITE SENSOR PROTEIN NARX-RELATED"/>
    <property type="match status" value="1"/>
</dbReference>
<evidence type="ECO:0000256" key="15">
    <source>
        <dbReference type="ARBA" id="ARBA00023012"/>
    </source>
</evidence>
<dbReference type="Pfam" id="PF02518">
    <property type="entry name" value="HATPase_c"/>
    <property type="match status" value="1"/>
</dbReference>
<evidence type="ECO:0000256" key="14">
    <source>
        <dbReference type="ARBA" id="ARBA00023004"/>
    </source>
</evidence>
<dbReference type="InterPro" id="IPR011712">
    <property type="entry name" value="Sig_transdc_His_kin_sub3_dim/P"/>
</dbReference>
<evidence type="ECO:0000256" key="8">
    <source>
        <dbReference type="ARBA" id="ARBA00022553"/>
    </source>
</evidence>
<dbReference type="InterPro" id="IPR050482">
    <property type="entry name" value="Sensor_HK_TwoCompSys"/>
</dbReference>
<name>A0A5Q2F8M2_9ACTN</name>
<keyword evidence="8" id="KW-0597">Phosphoprotein</keyword>
<dbReference type="PROSITE" id="PS50109">
    <property type="entry name" value="HIS_KIN"/>
    <property type="match status" value="1"/>
</dbReference>
<comment type="cofactor">
    <cofactor evidence="2">
        <name>[4Fe-4S] cluster</name>
        <dbReference type="ChEBI" id="CHEBI:49883"/>
    </cofactor>
</comment>
<proteinExistence type="predicted"/>
<dbReference type="CDD" id="cd16917">
    <property type="entry name" value="HATPase_UhpB-NarQ-NarX-like"/>
    <property type="match status" value="1"/>
</dbReference>
<gene>
    <name evidence="21" type="ORF">Rai3103_05335</name>
</gene>
<keyword evidence="14" id="KW-0408">Iron</keyword>
<dbReference type="EC" id="2.7.13.3" evidence="4"/>
<keyword evidence="19" id="KW-0812">Transmembrane</keyword>
<dbReference type="RefSeq" id="WP_153571706.1">
    <property type="nucleotide sequence ID" value="NZ_CP045725.1"/>
</dbReference>
<dbReference type="EMBL" id="CP045725">
    <property type="protein sequence ID" value="QGF23179.1"/>
    <property type="molecule type" value="Genomic_DNA"/>
</dbReference>
<keyword evidence="6" id="KW-0004">4Fe-4S</keyword>
<dbReference type="Gene3D" id="1.20.5.1930">
    <property type="match status" value="1"/>
</dbReference>
<evidence type="ECO:0000256" key="5">
    <source>
        <dbReference type="ARBA" id="ARBA00017322"/>
    </source>
</evidence>
<comment type="catalytic activity">
    <reaction evidence="1">
        <text>ATP + protein L-histidine = ADP + protein N-phospho-L-histidine.</text>
        <dbReference type="EC" id="2.7.13.3"/>
    </reaction>
</comment>
<evidence type="ECO:0000256" key="7">
    <source>
        <dbReference type="ARBA" id="ARBA00022490"/>
    </source>
</evidence>
<dbReference type="SUPFAM" id="SSF55874">
    <property type="entry name" value="ATPase domain of HSP90 chaperone/DNA topoisomerase II/histidine kinase"/>
    <property type="match status" value="1"/>
</dbReference>
<keyword evidence="15" id="KW-0902">Two-component regulatory system</keyword>
<feature type="domain" description="Histidine kinase" evidence="20">
    <location>
        <begin position="633"/>
        <end position="716"/>
    </location>
</feature>
<reference evidence="21 22" key="1">
    <citation type="submission" date="2019-10" db="EMBL/GenBank/DDBJ databases">
        <title>Genomic analysis of Raineyella sp. CBA3103.</title>
        <authorList>
            <person name="Roh S.W."/>
        </authorList>
    </citation>
    <scope>NUCLEOTIDE SEQUENCE [LARGE SCALE GENOMIC DNA]</scope>
    <source>
        <strain evidence="21 22">CBA3103</strain>
    </source>
</reference>
<dbReference type="Gene3D" id="3.30.565.10">
    <property type="entry name" value="Histidine kinase-like ATPase, C-terminal domain"/>
    <property type="match status" value="1"/>
</dbReference>
<evidence type="ECO:0000256" key="11">
    <source>
        <dbReference type="ARBA" id="ARBA00022741"/>
    </source>
</evidence>
<dbReference type="KEGG" id="rain:Rai3103_05335"/>
<feature type="transmembrane region" description="Helical" evidence="19">
    <location>
        <begin position="287"/>
        <end position="310"/>
    </location>
</feature>
<dbReference type="SMART" id="SM00387">
    <property type="entry name" value="HATPase_c"/>
    <property type="match status" value="1"/>
</dbReference>
<feature type="transmembrane region" description="Helical" evidence="19">
    <location>
        <begin position="99"/>
        <end position="123"/>
    </location>
</feature>
<evidence type="ECO:0000256" key="17">
    <source>
        <dbReference type="ARBA" id="ARBA00024827"/>
    </source>
</evidence>
<keyword evidence="10" id="KW-0479">Metal-binding</keyword>
<dbReference type="Proteomes" id="UP000386847">
    <property type="component" value="Chromosome"/>
</dbReference>
<comment type="function">
    <text evidence="17">Member of the two-component regulatory system NreB/NreC involved in the control of dissimilatory nitrate/nitrite reduction in response to oxygen. NreB functions as a direct oxygen sensor histidine kinase which is autophosphorylated, in the absence of oxygen, probably at the conserved histidine residue, and transfers its phosphate group probably to a conserved aspartate residue of NreC. NreB/NreC activates the expression of the nitrate (narGHJI) and nitrite (nir) reductase operons, as well as the putative nitrate transporter gene narT.</text>
</comment>
<keyword evidence="11" id="KW-0547">Nucleotide-binding</keyword>
<dbReference type="GO" id="GO:0005737">
    <property type="term" value="C:cytoplasm"/>
    <property type="evidence" value="ECO:0007669"/>
    <property type="project" value="UniProtKB-SubCell"/>
</dbReference>
<evidence type="ECO:0000256" key="3">
    <source>
        <dbReference type="ARBA" id="ARBA00004496"/>
    </source>
</evidence>
<dbReference type="GO" id="GO:0051539">
    <property type="term" value="F:4 iron, 4 sulfur cluster binding"/>
    <property type="evidence" value="ECO:0007669"/>
    <property type="project" value="UniProtKB-KW"/>
</dbReference>
<evidence type="ECO:0000256" key="1">
    <source>
        <dbReference type="ARBA" id="ARBA00000085"/>
    </source>
</evidence>
<evidence type="ECO:0000256" key="16">
    <source>
        <dbReference type="ARBA" id="ARBA00023014"/>
    </source>
</evidence>
<dbReference type="PANTHER" id="PTHR24421:SF10">
    <property type="entry name" value="NITRATE_NITRITE SENSOR PROTEIN NARQ"/>
    <property type="match status" value="1"/>
</dbReference>
<dbReference type="SUPFAM" id="SSF55781">
    <property type="entry name" value="GAF domain-like"/>
    <property type="match status" value="1"/>
</dbReference>
<accession>A0A5Q2F8M2</accession>
<dbReference type="GO" id="GO:0000155">
    <property type="term" value="F:phosphorelay sensor kinase activity"/>
    <property type="evidence" value="ECO:0007669"/>
    <property type="project" value="InterPro"/>
</dbReference>
<evidence type="ECO:0000313" key="21">
    <source>
        <dbReference type="EMBL" id="QGF23179.1"/>
    </source>
</evidence>
<keyword evidence="16" id="KW-0411">Iron-sulfur</keyword>
<dbReference type="Pfam" id="PF07730">
    <property type="entry name" value="HisKA_3"/>
    <property type="match status" value="1"/>
</dbReference>
<dbReference type="PRINTS" id="PR00344">
    <property type="entry name" value="BCTRLSENSOR"/>
</dbReference>
<feature type="transmembrane region" description="Helical" evidence="19">
    <location>
        <begin position="69"/>
        <end position="93"/>
    </location>
</feature>
<keyword evidence="12" id="KW-0418">Kinase</keyword>
<dbReference type="InterPro" id="IPR036890">
    <property type="entry name" value="HATPase_C_sf"/>
</dbReference>
<evidence type="ECO:0000256" key="19">
    <source>
        <dbReference type="SAM" id="Phobius"/>
    </source>
</evidence>
<dbReference type="AlphaFoldDB" id="A0A5Q2F8M2"/>
<keyword evidence="9" id="KW-0808">Transferase</keyword>
<evidence type="ECO:0000256" key="4">
    <source>
        <dbReference type="ARBA" id="ARBA00012438"/>
    </source>
</evidence>
<evidence type="ECO:0000256" key="12">
    <source>
        <dbReference type="ARBA" id="ARBA00022777"/>
    </source>
</evidence>
<keyword evidence="19" id="KW-0472">Membrane</keyword>
<evidence type="ECO:0000259" key="20">
    <source>
        <dbReference type="PROSITE" id="PS50109"/>
    </source>
</evidence>
<evidence type="ECO:0000256" key="18">
    <source>
        <dbReference type="ARBA" id="ARBA00030800"/>
    </source>
</evidence>
<keyword evidence="7" id="KW-0963">Cytoplasm</keyword>
<keyword evidence="22" id="KW-1185">Reference proteome</keyword>
<dbReference type="GO" id="GO:0016020">
    <property type="term" value="C:membrane"/>
    <property type="evidence" value="ECO:0007669"/>
    <property type="project" value="InterPro"/>
</dbReference>
<evidence type="ECO:0000313" key="22">
    <source>
        <dbReference type="Proteomes" id="UP000386847"/>
    </source>
</evidence>
<evidence type="ECO:0000256" key="2">
    <source>
        <dbReference type="ARBA" id="ARBA00001966"/>
    </source>
</evidence>
<evidence type="ECO:0000256" key="6">
    <source>
        <dbReference type="ARBA" id="ARBA00022485"/>
    </source>
</evidence>
<dbReference type="GO" id="GO:0046872">
    <property type="term" value="F:metal ion binding"/>
    <property type="evidence" value="ECO:0007669"/>
    <property type="project" value="UniProtKB-KW"/>
</dbReference>
<sequence>MSPRRREVALLACGAVCTAALPAAVGFARVPHEQLLPALLPLVNAIVYLGVAGYAVWRRPMHRAAQRMVVWAVTMTVGYAAGAVYSAAVAIGLVPGWGWAGLVGIEVLAWLGNLALVSLFLVFPDGSYRRPLDRAVIRWAVVALAAFVVCQLIGQPEIRTGDLVWSDEARAPNPWAVPALSGVGAVGALGLGPGGPLLTLIGALLLLLRWRGSEAEDRRRIAWPLVGFAATGLAMLGLGAAHALLPPWPAWLQALAWAPVVLFVPIALVVGIVNGQLLDIGVVVSRSVVYGALWMAIAVAYLGLTAAAGVVAGSRLPLAMAVATTVLVGFVSAPARRHLERLADRLVFGRRAEGDLLLGEVGRKLARGSGMDNAAFDIAESVREGVRAEWVVVRLADGDPVAAASLSRAVSADGAPQRRGAPAPLAVARPASVAPPAPDVVPGMDQPRLVAAIEIDGVHLGEIRCGSKLDGAYTDRDALLVETLGRQAAWALRNVQLSRELTAKVDELQASRVRILQAEEAGRRRLERDLHDGVQQELVALLARLGLAANQLRRGSPLAAGTIADAHAEARTALEDLQEVVRGIHPTLLADRGLVAAVEARAVRMPVPVAVSSDEAARSGRFTDDVESSAYFVVSECLTNVAKHAPYASVAVTFRLAHDLLHLSVTDDGPGFDVDSHWGSGLTGLQDRVEACGGRLDVSSRPGMGTTITAELPTSGGGTS</sequence>
<evidence type="ECO:0000256" key="9">
    <source>
        <dbReference type="ARBA" id="ARBA00022679"/>
    </source>
</evidence>
<dbReference type="InterPro" id="IPR004358">
    <property type="entry name" value="Sig_transdc_His_kin-like_C"/>
</dbReference>
<evidence type="ECO:0000256" key="10">
    <source>
        <dbReference type="ARBA" id="ARBA00022723"/>
    </source>
</evidence>
<feature type="transmembrane region" description="Helical" evidence="19">
    <location>
        <begin position="38"/>
        <end position="57"/>
    </location>
</feature>
<keyword evidence="13" id="KW-0067">ATP-binding</keyword>
<dbReference type="InterPro" id="IPR003594">
    <property type="entry name" value="HATPase_dom"/>
</dbReference>
<feature type="transmembrane region" description="Helical" evidence="19">
    <location>
        <begin position="135"/>
        <end position="155"/>
    </location>
</feature>
<feature type="transmembrane region" description="Helical" evidence="19">
    <location>
        <begin position="175"/>
        <end position="208"/>
    </location>
</feature>
<organism evidence="21 22">
    <name type="scientific">Raineyella fluvialis</name>
    <dbReference type="NCBI Taxonomy" id="2662261"/>
    <lineage>
        <taxon>Bacteria</taxon>
        <taxon>Bacillati</taxon>
        <taxon>Actinomycetota</taxon>
        <taxon>Actinomycetes</taxon>
        <taxon>Propionibacteriales</taxon>
        <taxon>Propionibacteriaceae</taxon>
        <taxon>Raineyella</taxon>
    </lineage>
</organism>
<dbReference type="GO" id="GO:0005524">
    <property type="term" value="F:ATP binding"/>
    <property type="evidence" value="ECO:0007669"/>
    <property type="project" value="UniProtKB-KW"/>
</dbReference>
<feature type="transmembrane region" description="Helical" evidence="19">
    <location>
        <begin position="220"/>
        <end position="245"/>
    </location>
</feature>
<keyword evidence="19" id="KW-1133">Transmembrane helix</keyword>